<comment type="caution">
    <text evidence="1">The sequence shown here is derived from an EMBL/GenBank/DDBJ whole genome shotgun (WGS) entry which is preliminary data.</text>
</comment>
<keyword evidence="2" id="KW-1185">Reference proteome</keyword>
<evidence type="ECO:0000313" key="1">
    <source>
        <dbReference type="EMBL" id="GGI26540.1"/>
    </source>
</evidence>
<organism evidence="1 2">
    <name type="scientific">Pedobacter mendelii</name>
    <dbReference type="NCBI Taxonomy" id="1908240"/>
    <lineage>
        <taxon>Bacteria</taxon>
        <taxon>Pseudomonadati</taxon>
        <taxon>Bacteroidota</taxon>
        <taxon>Sphingobacteriia</taxon>
        <taxon>Sphingobacteriales</taxon>
        <taxon>Sphingobacteriaceae</taxon>
        <taxon>Pedobacter</taxon>
    </lineage>
</organism>
<evidence type="ECO:0008006" key="3">
    <source>
        <dbReference type="Google" id="ProtNLM"/>
    </source>
</evidence>
<reference evidence="2" key="1">
    <citation type="journal article" date="2019" name="Int. J. Syst. Evol. Microbiol.">
        <title>The Global Catalogue of Microorganisms (GCM) 10K type strain sequencing project: providing services to taxonomists for standard genome sequencing and annotation.</title>
        <authorList>
            <consortium name="The Broad Institute Genomics Platform"/>
            <consortium name="The Broad Institute Genome Sequencing Center for Infectious Disease"/>
            <person name="Wu L."/>
            <person name="Ma J."/>
        </authorList>
    </citation>
    <scope>NUCLEOTIDE SEQUENCE [LARGE SCALE GENOMIC DNA]</scope>
    <source>
        <strain evidence="2">CCM 8939</strain>
    </source>
</reference>
<protein>
    <recommendedName>
        <fullName evidence="3">TolB-like 6-blade propeller-like</fullName>
    </recommendedName>
</protein>
<dbReference type="Pfam" id="PF15869">
    <property type="entry name" value="TolB_like"/>
    <property type="match status" value="1"/>
</dbReference>
<name>A0ABQ2BHW5_9SPHI</name>
<evidence type="ECO:0000313" key="2">
    <source>
        <dbReference type="Proteomes" id="UP000645390"/>
    </source>
</evidence>
<proteinExistence type="predicted"/>
<dbReference type="Proteomes" id="UP000645390">
    <property type="component" value="Unassembled WGS sequence"/>
</dbReference>
<accession>A0ABQ2BHW5</accession>
<sequence length="378" mass="42856">MRTNLFELLLLILLTIFCLGCNNDVDEQEPLSDFKVLPRISLNGNDIKLKNDSVLYDPRNIQVFDSLAICYDNNGYTAFSIINLNDGSLIRRFAQTGNGKNQYNINSLNLNRINKEKRHFTLYETSALHRFFKFDLDSLIKNVNYNPKLISTLPPEFTFLEPTLLSDSIITGNISFSKLDSKVIGRFNVITQKLITSVDLTMPKNDIFKEYYDRDNIGWTKSALGGKLVVRPNGNEIANFSARGALFQIFNINSNATRLVKEKLYYLPSFKIMDLGHGVVKSKFTAANRYGFNNIAATNDFIFTLFNGKPSETRESSALSSNIILVYDWNGNPVKQIILDKDCYQIAIDPQNPKILYALTAFKNIGIRKFLLDKSNGG</sequence>
<dbReference type="RefSeq" id="WP_188414475.1">
    <property type="nucleotide sequence ID" value="NZ_BMDJ01000006.1"/>
</dbReference>
<gene>
    <name evidence="1" type="ORF">GCM10008119_23160</name>
</gene>
<dbReference type="EMBL" id="BMDJ01000006">
    <property type="protein sequence ID" value="GGI26540.1"/>
    <property type="molecule type" value="Genomic_DNA"/>
</dbReference>